<feature type="chain" id="PRO_5022851320" evidence="3">
    <location>
        <begin position="23"/>
        <end position="416"/>
    </location>
</feature>
<dbReference type="EMBL" id="FOIB01000016">
    <property type="protein sequence ID" value="SEU40914.1"/>
    <property type="molecule type" value="Genomic_DNA"/>
</dbReference>
<organism evidence="4 7">
    <name type="scientific">Myxococcus fulvus</name>
    <dbReference type="NCBI Taxonomy" id="33"/>
    <lineage>
        <taxon>Bacteria</taxon>
        <taxon>Pseudomonadati</taxon>
        <taxon>Myxococcota</taxon>
        <taxon>Myxococcia</taxon>
        <taxon>Myxococcales</taxon>
        <taxon>Cystobacterineae</taxon>
        <taxon>Myxococcaceae</taxon>
        <taxon>Myxococcus</taxon>
    </lineage>
</organism>
<accession>A0A511THJ2</accession>
<evidence type="ECO:0000313" key="6">
    <source>
        <dbReference type="Proteomes" id="UP000183760"/>
    </source>
</evidence>
<dbReference type="STRING" id="1334629.MFUL124B02_41735"/>
<keyword evidence="3" id="KW-0732">Signal</keyword>
<dbReference type="SUPFAM" id="SSF50965">
    <property type="entry name" value="Galactose oxidase, central domain"/>
    <property type="match status" value="1"/>
</dbReference>
<dbReference type="PANTHER" id="PTHR46344">
    <property type="entry name" value="OS02G0202900 PROTEIN"/>
    <property type="match status" value="1"/>
</dbReference>
<reference evidence="5 6" key="1">
    <citation type="submission" date="2016-10" db="EMBL/GenBank/DDBJ databases">
        <authorList>
            <person name="Varghese N."/>
            <person name="Submissions S."/>
        </authorList>
    </citation>
    <scope>NUCLEOTIDE SEQUENCE [LARGE SCALE GENOMIC DNA]</scope>
    <source>
        <strain evidence="5 6">DSM 16525</strain>
    </source>
</reference>
<name>A0A511THJ2_MYXFU</name>
<evidence type="ECO:0000313" key="5">
    <source>
        <dbReference type="EMBL" id="SEU40914.1"/>
    </source>
</evidence>
<protein>
    <submittedName>
        <fullName evidence="5">Kelch motif-containing protein</fullName>
    </submittedName>
</protein>
<dbReference type="InterPro" id="IPR037293">
    <property type="entry name" value="Gal_Oxidase_central_sf"/>
</dbReference>
<dbReference type="Gene3D" id="2.130.10.80">
    <property type="entry name" value="Galactose oxidase/kelch, beta-propeller"/>
    <property type="match status" value="2"/>
</dbReference>
<dbReference type="Gene3D" id="2.120.10.80">
    <property type="entry name" value="Kelch-type beta propeller"/>
    <property type="match status" value="1"/>
</dbReference>
<dbReference type="PROSITE" id="PS51257">
    <property type="entry name" value="PROKAR_LIPOPROTEIN"/>
    <property type="match status" value="1"/>
</dbReference>
<dbReference type="EMBL" id="BJXR01000074">
    <property type="protein sequence ID" value="GEN13093.1"/>
    <property type="molecule type" value="Genomic_DNA"/>
</dbReference>
<evidence type="ECO:0000256" key="2">
    <source>
        <dbReference type="ARBA" id="ARBA00022737"/>
    </source>
</evidence>
<evidence type="ECO:0000256" key="1">
    <source>
        <dbReference type="ARBA" id="ARBA00022441"/>
    </source>
</evidence>
<keyword evidence="1" id="KW-0880">Kelch repeat</keyword>
<dbReference type="InterPro" id="IPR011043">
    <property type="entry name" value="Gal_Oxase/kelch_b-propeller"/>
</dbReference>
<dbReference type="InterPro" id="IPR006652">
    <property type="entry name" value="Kelch_1"/>
</dbReference>
<evidence type="ECO:0000256" key="3">
    <source>
        <dbReference type="SAM" id="SignalP"/>
    </source>
</evidence>
<evidence type="ECO:0000313" key="4">
    <source>
        <dbReference type="EMBL" id="GEN13093.1"/>
    </source>
</evidence>
<dbReference type="AlphaFoldDB" id="A0A511THJ2"/>
<reference evidence="4 7" key="2">
    <citation type="submission" date="2019-07" db="EMBL/GenBank/DDBJ databases">
        <title>Whole genome shotgun sequence of Myxococcus fulvus NBRC 100333.</title>
        <authorList>
            <person name="Hosoyama A."/>
            <person name="Uohara A."/>
            <person name="Ohji S."/>
            <person name="Ichikawa N."/>
        </authorList>
    </citation>
    <scope>NUCLEOTIDE SEQUENCE [LARGE SCALE GENOMIC DNA]</scope>
    <source>
        <strain evidence="4 7">NBRC 100333</strain>
    </source>
</reference>
<dbReference type="OrthoDB" id="9814105at2"/>
<dbReference type="Proteomes" id="UP000321514">
    <property type="component" value="Unassembled WGS sequence"/>
</dbReference>
<dbReference type="RefSeq" id="WP_074959123.1">
    <property type="nucleotide sequence ID" value="NZ_BJXR01000074.1"/>
</dbReference>
<sequence>MRRVPTSFLGVALCALVFSCGAAPRPDEGTRDAVAVPLRLLTPRKLLPFVTLADGRVLAAGGHDGQRTLASCEVFEPETGLWRATGALNKARRNHAAVRLLDGRVLVVGGAQVAAPSALADAEVYAPTTGQWTVVSPMSEPRNDPAAVLLPDGRVLVAGGTDADRRPLRSAELFHPETGTWVPATPPGFVRGGAGTAVVLGQGKVLFASGLQAELYDVATGRWEKAGLTGGAAGTHRVGHSVTALPDGRVLVVGGATARASSTAELYDPMTGLWTLVAAPSVPREHHAALVTKEGTVLVLGGEHFTTGALTSVERFNPMTGQWSSAPALEEPRRFSHALLLADGAVLLVGGANEMTGMLGSGERYLPGGCVPVTCEARVGACGAVPDGCGGELQCAPCFVDRCDAPPCHAEGLTRR</sequence>
<dbReference type="SMART" id="SM00612">
    <property type="entry name" value="Kelch"/>
    <property type="match status" value="5"/>
</dbReference>
<keyword evidence="6" id="KW-1185">Reference proteome</keyword>
<keyword evidence="2" id="KW-0677">Repeat</keyword>
<gene>
    <name evidence="4" type="ORF">MFU01_81300</name>
    <name evidence="5" type="ORF">SAMN05443572_11630</name>
</gene>
<proteinExistence type="predicted"/>
<evidence type="ECO:0000313" key="7">
    <source>
        <dbReference type="Proteomes" id="UP000321514"/>
    </source>
</evidence>
<comment type="caution">
    <text evidence="4">The sequence shown here is derived from an EMBL/GenBank/DDBJ whole genome shotgun (WGS) entry which is preliminary data.</text>
</comment>
<dbReference type="InterPro" id="IPR015915">
    <property type="entry name" value="Kelch-typ_b-propeller"/>
</dbReference>
<dbReference type="Proteomes" id="UP000183760">
    <property type="component" value="Unassembled WGS sequence"/>
</dbReference>
<feature type="signal peptide" evidence="3">
    <location>
        <begin position="1"/>
        <end position="22"/>
    </location>
</feature>
<dbReference type="Pfam" id="PF01344">
    <property type="entry name" value="Kelch_1"/>
    <property type="match status" value="5"/>
</dbReference>
<dbReference type="PANTHER" id="PTHR46344:SF27">
    <property type="entry name" value="KELCH REPEAT SUPERFAMILY PROTEIN"/>
    <property type="match status" value="1"/>
</dbReference>